<evidence type="ECO:0000313" key="19">
    <source>
        <dbReference type="EMBL" id="PIR03117.1"/>
    </source>
</evidence>
<evidence type="ECO:0000256" key="1">
    <source>
        <dbReference type="ARBA" id="ARBA00002634"/>
    </source>
</evidence>
<dbReference type="GO" id="GO:0005829">
    <property type="term" value="C:cytosol"/>
    <property type="evidence" value="ECO:0007669"/>
    <property type="project" value="TreeGrafter"/>
</dbReference>
<dbReference type="InterPro" id="IPR016009">
    <property type="entry name" value="tRNA_MeTrfase_TRMD/TRM10"/>
</dbReference>
<comment type="caution">
    <text evidence="15">Lacks conserved residue(s) required for the propagation of feature annotation.</text>
</comment>
<dbReference type="Gene3D" id="1.10.1270.20">
    <property type="entry name" value="tRNA(m1g37)methyltransferase, domain 2"/>
    <property type="match status" value="1"/>
</dbReference>
<evidence type="ECO:0000256" key="3">
    <source>
        <dbReference type="ARBA" id="ARBA00007630"/>
    </source>
</evidence>
<keyword evidence="10 15" id="KW-0949">S-adenosyl-L-methionine</keyword>
<evidence type="ECO:0000256" key="9">
    <source>
        <dbReference type="ARBA" id="ARBA00022679"/>
    </source>
</evidence>
<reference evidence="19 20" key="1">
    <citation type="submission" date="2017-09" db="EMBL/GenBank/DDBJ databases">
        <title>Depth-based differentiation of microbial function through sediment-hosted aquifers and enrichment of novel symbionts in the deep terrestrial subsurface.</title>
        <authorList>
            <person name="Probst A.J."/>
            <person name="Ladd B."/>
            <person name="Jarett J.K."/>
            <person name="Geller-Mcgrath D.E."/>
            <person name="Sieber C.M."/>
            <person name="Emerson J.B."/>
            <person name="Anantharaman K."/>
            <person name="Thomas B.C."/>
            <person name="Malmstrom R."/>
            <person name="Stieglmeier M."/>
            <person name="Klingl A."/>
            <person name="Woyke T."/>
            <person name="Ryan C.M."/>
            <person name="Banfield J.F."/>
        </authorList>
    </citation>
    <scope>NUCLEOTIDE SEQUENCE [LARGE SCALE GENOMIC DNA]</scope>
    <source>
        <strain evidence="19">CG11_big_fil_rev_8_21_14_0_20_43_7</strain>
    </source>
</reference>
<feature type="binding site" evidence="15 16">
    <location>
        <position position="131"/>
    </location>
    <ligand>
        <name>S-adenosyl-L-methionine</name>
        <dbReference type="ChEBI" id="CHEBI:59789"/>
    </ligand>
</feature>
<evidence type="ECO:0000256" key="4">
    <source>
        <dbReference type="ARBA" id="ARBA00011738"/>
    </source>
</evidence>
<dbReference type="PANTHER" id="PTHR46417">
    <property type="entry name" value="TRNA (GUANINE-N(1)-)-METHYLTRANSFERASE"/>
    <property type="match status" value="1"/>
</dbReference>
<dbReference type="Proteomes" id="UP000229782">
    <property type="component" value="Unassembled WGS sequence"/>
</dbReference>
<evidence type="ECO:0000256" key="5">
    <source>
        <dbReference type="ARBA" id="ARBA00012807"/>
    </source>
</evidence>
<dbReference type="Gene3D" id="3.40.1280.10">
    <property type="match status" value="1"/>
</dbReference>
<dbReference type="EC" id="2.1.1.228" evidence="5 15"/>
<dbReference type="CDD" id="cd18080">
    <property type="entry name" value="TrmD-like"/>
    <property type="match status" value="1"/>
</dbReference>
<sequence length="251" mass="27811">MKFNVLTIFPEMITDYTSKSILCRGQEAGVISINAVNIRDFATDKHSTVDDTPYGGGAGMVMKPEPIFAALKSIDAIPFHKYTGLQKVKKIFTGGLSKKKRTVVLSPRGRQFDQRIAEEWSRLDELTLICGRYEGIDQRVVDYMIDEEISVGPYVLAGGELGALVIVEAVSRLVPGVLGNPDSLQEETHGLRMTGNGLQTVDSSLSTVDQKEYPQYTKPSDFRGWTVPDVLLSGDHKRIEEWRREGATGNE</sequence>
<evidence type="ECO:0000256" key="10">
    <source>
        <dbReference type="ARBA" id="ARBA00022691"/>
    </source>
</evidence>
<dbReference type="HAMAP" id="MF_00605">
    <property type="entry name" value="TrmD"/>
    <property type="match status" value="1"/>
</dbReference>
<dbReference type="GO" id="GO:0052906">
    <property type="term" value="F:tRNA (guanine(37)-N1)-methyltransferase activity"/>
    <property type="evidence" value="ECO:0007669"/>
    <property type="project" value="UniProtKB-UniRule"/>
</dbReference>
<comment type="function">
    <text evidence="1 15 17">Specifically methylates guanosine-37 in various tRNAs.</text>
</comment>
<evidence type="ECO:0000256" key="7">
    <source>
        <dbReference type="ARBA" id="ARBA00022490"/>
    </source>
</evidence>
<dbReference type="GO" id="GO:0002939">
    <property type="term" value="P:tRNA N1-guanine methylation"/>
    <property type="evidence" value="ECO:0007669"/>
    <property type="project" value="TreeGrafter"/>
</dbReference>
<evidence type="ECO:0000313" key="20">
    <source>
        <dbReference type="Proteomes" id="UP000229782"/>
    </source>
</evidence>
<comment type="subcellular location">
    <subcellularLocation>
        <location evidence="2 15 17">Cytoplasm</location>
    </subcellularLocation>
</comment>
<organism evidence="19 20">
    <name type="scientific">Candidatus Magasanikbacteria bacterium CG11_big_fil_rev_8_21_14_0_20_43_7</name>
    <dbReference type="NCBI Taxonomy" id="1974654"/>
    <lineage>
        <taxon>Bacteria</taxon>
        <taxon>Candidatus Magasanikiibacteriota</taxon>
    </lineage>
</organism>
<evidence type="ECO:0000259" key="18">
    <source>
        <dbReference type="Pfam" id="PF01746"/>
    </source>
</evidence>
<evidence type="ECO:0000256" key="16">
    <source>
        <dbReference type="PIRSR" id="PIRSR000386-1"/>
    </source>
</evidence>
<evidence type="ECO:0000256" key="12">
    <source>
        <dbReference type="ARBA" id="ARBA00029736"/>
    </source>
</evidence>
<comment type="subunit">
    <text evidence="4 15 17">Homodimer.</text>
</comment>
<evidence type="ECO:0000256" key="17">
    <source>
        <dbReference type="RuleBase" id="RU003464"/>
    </source>
</evidence>
<comment type="caution">
    <text evidence="19">The sequence shown here is derived from an EMBL/GenBank/DDBJ whole genome shotgun (WGS) entry which is preliminary data.</text>
</comment>
<evidence type="ECO:0000256" key="15">
    <source>
        <dbReference type="HAMAP-Rule" id="MF_00605"/>
    </source>
</evidence>
<dbReference type="EMBL" id="PCWM01000045">
    <property type="protein sequence ID" value="PIR03117.1"/>
    <property type="molecule type" value="Genomic_DNA"/>
</dbReference>
<dbReference type="NCBIfam" id="NF000648">
    <property type="entry name" value="PRK00026.1"/>
    <property type="match status" value="1"/>
</dbReference>
<dbReference type="PANTHER" id="PTHR46417:SF1">
    <property type="entry name" value="TRNA (GUANINE-N(1)-)-METHYLTRANSFERASE"/>
    <property type="match status" value="1"/>
</dbReference>
<feature type="domain" description="tRNA methyltransferase TRMD/TRM10-type" evidence="18">
    <location>
        <begin position="1"/>
        <end position="247"/>
    </location>
</feature>
<dbReference type="InterPro" id="IPR023148">
    <property type="entry name" value="tRNA_m1G_MeTrfase_C_sf"/>
</dbReference>
<comment type="catalytic activity">
    <reaction evidence="14 15 17">
        <text>guanosine(37) in tRNA + S-adenosyl-L-methionine = N(1)-methylguanosine(37) in tRNA + S-adenosyl-L-homocysteine + H(+)</text>
        <dbReference type="Rhea" id="RHEA:36899"/>
        <dbReference type="Rhea" id="RHEA-COMP:10145"/>
        <dbReference type="Rhea" id="RHEA-COMP:10147"/>
        <dbReference type="ChEBI" id="CHEBI:15378"/>
        <dbReference type="ChEBI" id="CHEBI:57856"/>
        <dbReference type="ChEBI" id="CHEBI:59789"/>
        <dbReference type="ChEBI" id="CHEBI:73542"/>
        <dbReference type="ChEBI" id="CHEBI:74269"/>
        <dbReference type="EC" id="2.1.1.228"/>
    </reaction>
</comment>
<evidence type="ECO:0000256" key="14">
    <source>
        <dbReference type="ARBA" id="ARBA00047783"/>
    </source>
</evidence>
<name>A0A2H0N2H2_9BACT</name>
<comment type="similarity">
    <text evidence="3 15 17">Belongs to the RNA methyltransferase TrmD family.</text>
</comment>
<gene>
    <name evidence="15" type="primary">trmD</name>
    <name evidence="19" type="ORF">COV60_02015</name>
</gene>
<evidence type="ECO:0000256" key="8">
    <source>
        <dbReference type="ARBA" id="ARBA00022603"/>
    </source>
</evidence>
<protein>
    <recommendedName>
        <fullName evidence="6 15">tRNA (guanine-N(1)-)-methyltransferase</fullName>
        <ecNumber evidence="5 15">2.1.1.228</ecNumber>
    </recommendedName>
    <alternativeName>
        <fullName evidence="12 15">M1G-methyltransferase</fullName>
    </alternativeName>
    <alternativeName>
        <fullName evidence="13 15">tRNA [GM37] methyltransferase</fullName>
    </alternativeName>
</protein>
<proteinExistence type="inferred from homology"/>
<evidence type="ECO:0000256" key="6">
    <source>
        <dbReference type="ARBA" id="ARBA00014679"/>
    </source>
</evidence>
<evidence type="ECO:0000256" key="11">
    <source>
        <dbReference type="ARBA" id="ARBA00022694"/>
    </source>
</evidence>
<evidence type="ECO:0000256" key="2">
    <source>
        <dbReference type="ARBA" id="ARBA00004496"/>
    </source>
</evidence>
<accession>A0A2H0N2H2</accession>
<dbReference type="InterPro" id="IPR029028">
    <property type="entry name" value="Alpha/beta_knot_MTases"/>
</dbReference>
<evidence type="ECO:0000256" key="13">
    <source>
        <dbReference type="ARBA" id="ARBA00033392"/>
    </source>
</evidence>
<keyword evidence="9 15" id="KW-0808">Transferase</keyword>
<dbReference type="InterPro" id="IPR002649">
    <property type="entry name" value="tRNA_m1G_MeTrfase_TrmD"/>
</dbReference>
<dbReference type="PIRSF" id="PIRSF000386">
    <property type="entry name" value="tRNA_mtase"/>
    <property type="match status" value="1"/>
</dbReference>
<dbReference type="NCBIfam" id="TIGR00088">
    <property type="entry name" value="trmD"/>
    <property type="match status" value="1"/>
</dbReference>
<keyword evidence="11 15" id="KW-0819">tRNA processing</keyword>
<dbReference type="FunFam" id="3.40.1280.10:FF:000001">
    <property type="entry name" value="tRNA (guanine-N(1)-)-methyltransferase"/>
    <property type="match status" value="1"/>
</dbReference>
<dbReference type="Pfam" id="PF01746">
    <property type="entry name" value="tRNA_m1G_MT"/>
    <property type="match status" value="1"/>
</dbReference>
<dbReference type="SUPFAM" id="SSF75217">
    <property type="entry name" value="alpha/beta knot"/>
    <property type="match status" value="1"/>
</dbReference>
<dbReference type="InterPro" id="IPR029026">
    <property type="entry name" value="tRNA_m1G_MTases_N"/>
</dbReference>
<keyword evidence="8 15" id="KW-0489">Methyltransferase</keyword>
<dbReference type="AlphaFoldDB" id="A0A2H0N2H2"/>
<keyword evidence="7 15" id="KW-0963">Cytoplasm</keyword>